<dbReference type="SMART" id="SM00342">
    <property type="entry name" value="HTH_ARAC"/>
    <property type="match status" value="1"/>
</dbReference>
<feature type="modified residue" description="4-aspartylphosphate" evidence="8">
    <location>
        <position position="56"/>
    </location>
</feature>
<dbReference type="GO" id="GO:0005737">
    <property type="term" value="C:cytoplasm"/>
    <property type="evidence" value="ECO:0007669"/>
    <property type="project" value="UniProtKB-SubCell"/>
</dbReference>
<dbReference type="SMART" id="SM00448">
    <property type="entry name" value="REC"/>
    <property type="match status" value="1"/>
</dbReference>
<dbReference type="InterPro" id="IPR011006">
    <property type="entry name" value="CheY-like_superfamily"/>
</dbReference>
<gene>
    <name evidence="11" type="ORF">HII30_20090</name>
</gene>
<dbReference type="InterPro" id="IPR018062">
    <property type="entry name" value="HTH_AraC-typ_CS"/>
</dbReference>
<dbReference type="PRINTS" id="PR00032">
    <property type="entry name" value="HTHARAC"/>
</dbReference>
<dbReference type="SUPFAM" id="SSF52172">
    <property type="entry name" value="CheY-like"/>
    <property type="match status" value="1"/>
</dbReference>
<keyword evidence="2" id="KW-0963">Cytoplasm</keyword>
<evidence type="ECO:0000313" key="11">
    <source>
        <dbReference type="EMBL" id="NMO98056.1"/>
    </source>
</evidence>
<proteinExistence type="predicted"/>
<dbReference type="InterPro" id="IPR051552">
    <property type="entry name" value="HptR"/>
</dbReference>
<keyword evidence="5" id="KW-0805">Transcription regulation</keyword>
<dbReference type="InterPro" id="IPR020449">
    <property type="entry name" value="Tscrpt_reg_AraC-type_HTH"/>
</dbReference>
<dbReference type="Pfam" id="PF12833">
    <property type="entry name" value="HTH_18"/>
    <property type="match status" value="1"/>
</dbReference>
<name>A0A848MC27_PAELE</name>
<dbReference type="InterPro" id="IPR018060">
    <property type="entry name" value="HTH_AraC"/>
</dbReference>
<dbReference type="PROSITE" id="PS50110">
    <property type="entry name" value="RESPONSE_REGULATORY"/>
    <property type="match status" value="1"/>
</dbReference>
<protein>
    <submittedName>
        <fullName evidence="11">Response regulator</fullName>
    </submittedName>
</protein>
<keyword evidence="4" id="KW-0902">Two-component regulatory system</keyword>
<dbReference type="PANTHER" id="PTHR42713:SF3">
    <property type="entry name" value="TRANSCRIPTIONAL REGULATORY PROTEIN HPTR"/>
    <property type="match status" value="1"/>
</dbReference>
<dbReference type="InterPro" id="IPR009057">
    <property type="entry name" value="Homeodomain-like_sf"/>
</dbReference>
<dbReference type="PANTHER" id="PTHR42713">
    <property type="entry name" value="HISTIDINE KINASE-RELATED"/>
    <property type="match status" value="1"/>
</dbReference>
<dbReference type="PROSITE" id="PS00041">
    <property type="entry name" value="HTH_ARAC_FAMILY_1"/>
    <property type="match status" value="1"/>
</dbReference>
<keyword evidence="3 8" id="KW-0597">Phosphoprotein</keyword>
<evidence type="ECO:0000256" key="3">
    <source>
        <dbReference type="ARBA" id="ARBA00022553"/>
    </source>
</evidence>
<comment type="caution">
    <text evidence="11">The sequence shown here is derived from an EMBL/GenBank/DDBJ whole genome shotgun (WGS) entry which is preliminary data.</text>
</comment>
<dbReference type="RefSeq" id="WP_169506827.1">
    <property type="nucleotide sequence ID" value="NZ_JABBPN010000028.1"/>
</dbReference>
<evidence type="ECO:0000256" key="8">
    <source>
        <dbReference type="PROSITE-ProRule" id="PRU00169"/>
    </source>
</evidence>
<comment type="subcellular location">
    <subcellularLocation>
        <location evidence="1">Cytoplasm</location>
    </subcellularLocation>
</comment>
<feature type="domain" description="Response regulatory" evidence="10">
    <location>
        <begin position="3"/>
        <end position="121"/>
    </location>
</feature>
<dbReference type="CDD" id="cd17536">
    <property type="entry name" value="REC_YesN-like"/>
    <property type="match status" value="1"/>
</dbReference>
<dbReference type="Gene3D" id="3.40.50.2300">
    <property type="match status" value="1"/>
</dbReference>
<keyword evidence="12" id="KW-1185">Reference proteome</keyword>
<evidence type="ECO:0000256" key="5">
    <source>
        <dbReference type="ARBA" id="ARBA00023015"/>
    </source>
</evidence>
<evidence type="ECO:0000256" key="2">
    <source>
        <dbReference type="ARBA" id="ARBA00022490"/>
    </source>
</evidence>
<dbReference type="GO" id="GO:0003700">
    <property type="term" value="F:DNA-binding transcription factor activity"/>
    <property type="evidence" value="ECO:0007669"/>
    <property type="project" value="InterPro"/>
</dbReference>
<dbReference type="GO" id="GO:0000160">
    <property type="term" value="P:phosphorelay signal transduction system"/>
    <property type="evidence" value="ECO:0007669"/>
    <property type="project" value="UniProtKB-KW"/>
</dbReference>
<dbReference type="Proteomes" id="UP000565468">
    <property type="component" value="Unassembled WGS sequence"/>
</dbReference>
<reference evidence="11 12" key="1">
    <citation type="submission" date="2020-04" db="EMBL/GenBank/DDBJ databases">
        <title>Paenibacillus algicola sp. nov., a novel marine bacterium producing alginate lyase.</title>
        <authorList>
            <person name="Huang H."/>
        </authorList>
    </citation>
    <scope>NUCLEOTIDE SEQUENCE [LARGE SCALE GENOMIC DNA]</scope>
    <source>
        <strain evidence="11 12">L7-75</strain>
    </source>
</reference>
<feature type="domain" description="HTH araC/xylS-type" evidence="9">
    <location>
        <begin position="177"/>
        <end position="279"/>
    </location>
</feature>
<keyword evidence="6" id="KW-0238">DNA-binding</keyword>
<dbReference type="AlphaFoldDB" id="A0A848MC27"/>
<evidence type="ECO:0000256" key="6">
    <source>
        <dbReference type="ARBA" id="ARBA00023125"/>
    </source>
</evidence>
<accession>A0A848MC27</accession>
<dbReference type="GO" id="GO:0043565">
    <property type="term" value="F:sequence-specific DNA binding"/>
    <property type="evidence" value="ECO:0007669"/>
    <property type="project" value="InterPro"/>
</dbReference>
<evidence type="ECO:0000259" key="10">
    <source>
        <dbReference type="PROSITE" id="PS50110"/>
    </source>
</evidence>
<dbReference type="Pfam" id="PF00072">
    <property type="entry name" value="Response_reg"/>
    <property type="match status" value="1"/>
</dbReference>
<dbReference type="Gene3D" id="1.10.10.60">
    <property type="entry name" value="Homeodomain-like"/>
    <property type="match status" value="2"/>
</dbReference>
<dbReference type="InterPro" id="IPR001789">
    <property type="entry name" value="Sig_transdc_resp-reg_receiver"/>
</dbReference>
<evidence type="ECO:0000256" key="1">
    <source>
        <dbReference type="ARBA" id="ARBA00004496"/>
    </source>
</evidence>
<evidence type="ECO:0000259" key="9">
    <source>
        <dbReference type="PROSITE" id="PS01124"/>
    </source>
</evidence>
<dbReference type="EMBL" id="JABBPN010000028">
    <property type="protein sequence ID" value="NMO98056.1"/>
    <property type="molecule type" value="Genomic_DNA"/>
</dbReference>
<dbReference type="PROSITE" id="PS01124">
    <property type="entry name" value="HTH_ARAC_FAMILY_2"/>
    <property type="match status" value="1"/>
</dbReference>
<organism evidence="11 12">
    <name type="scientific">Paenibacillus lemnae</name>
    <dbReference type="NCBI Taxonomy" id="1330551"/>
    <lineage>
        <taxon>Bacteria</taxon>
        <taxon>Bacillati</taxon>
        <taxon>Bacillota</taxon>
        <taxon>Bacilli</taxon>
        <taxon>Bacillales</taxon>
        <taxon>Paenibacillaceae</taxon>
        <taxon>Paenibacillus</taxon>
    </lineage>
</organism>
<sequence>MLDLLIVDDEELIREEIRSKIIRIGNPSISNIHFAVDGQQALHALRELKPDIVISDIRMPNLDGLSLIRECYTAYPQIKFIVLSGYGDYGYVREAFKYGIVDYLLKPVRLSELESQLSHAIQECTEHKAHQNAAEHVSPSAFPEAESANVDMNAEGISSPTLTGSELGGDEGEARPKSLIGLVKQYIADRPYGDVCLSEISNVVSMNYTYFSSWFKEETGWTFSSYMMKLKMDEAKRLLENPTLRVNEVASRVGYDNIYHFSRAFKNYSGLSPKEYRKQTVLE</sequence>
<evidence type="ECO:0000313" key="12">
    <source>
        <dbReference type="Proteomes" id="UP000565468"/>
    </source>
</evidence>
<keyword evidence="7" id="KW-0804">Transcription</keyword>
<evidence type="ECO:0000256" key="7">
    <source>
        <dbReference type="ARBA" id="ARBA00023163"/>
    </source>
</evidence>
<dbReference type="SUPFAM" id="SSF46689">
    <property type="entry name" value="Homeodomain-like"/>
    <property type="match status" value="2"/>
</dbReference>
<evidence type="ECO:0000256" key="4">
    <source>
        <dbReference type="ARBA" id="ARBA00023012"/>
    </source>
</evidence>